<reference evidence="2 3" key="1">
    <citation type="submission" date="2024-02" db="EMBL/GenBank/DDBJ databases">
        <title>Herpetosiphon gulosus NBRC 112829.</title>
        <authorList>
            <person name="Ichikawa N."/>
            <person name="Katano-Makiyama Y."/>
            <person name="Hidaka K."/>
        </authorList>
    </citation>
    <scope>NUCLEOTIDE SEQUENCE [LARGE SCALE GENOMIC DNA]</scope>
    <source>
        <strain evidence="2 3">NBRC 112829</strain>
    </source>
</reference>
<dbReference type="EMBL" id="BAABRU010000069">
    <property type="protein sequence ID" value="GAA5531584.1"/>
    <property type="molecule type" value="Genomic_DNA"/>
</dbReference>
<evidence type="ECO:0000313" key="3">
    <source>
        <dbReference type="Proteomes" id="UP001428290"/>
    </source>
</evidence>
<evidence type="ECO:0000256" key="1">
    <source>
        <dbReference type="SAM" id="Phobius"/>
    </source>
</evidence>
<feature type="transmembrane region" description="Helical" evidence="1">
    <location>
        <begin position="12"/>
        <end position="31"/>
    </location>
</feature>
<gene>
    <name evidence="2" type="ORF">Hgul01_05409</name>
</gene>
<protein>
    <submittedName>
        <fullName evidence="2">Uncharacterized protein</fullName>
    </submittedName>
</protein>
<keyword evidence="1" id="KW-0472">Membrane</keyword>
<feature type="transmembrane region" description="Helical" evidence="1">
    <location>
        <begin position="37"/>
        <end position="63"/>
    </location>
</feature>
<name>A0ABP9X864_9CHLR</name>
<dbReference type="RefSeq" id="WP_110513298.1">
    <property type="nucleotide sequence ID" value="NZ_BAABRU010000069.1"/>
</dbReference>
<proteinExistence type="predicted"/>
<keyword evidence="3" id="KW-1185">Reference proteome</keyword>
<sequence>MIRFIKDCMNSRVGRILLGLVVTVLVASVLWNDGLPLIAGIAGGTLGTASILLGLACLIPCLIPLAFLRRKARPATPAPVTNAACGCGDGQCASGTDGQ</sequence>
<keyword evidence="1" id="KW-0812">Transmembrane</keyword>
<dbReference type="Proteomes" id="UP001428290">
    <property type="component" value="Unassembled WGS sequence"/>
</dbReference>
<accession>A0ABP9X864</accession>
<organism evidence="2 3">
    <name type="scientific">Herpetosiphon gulosus</name>
    <dbReference type="NCBI Taxonomy" id="1973496"/>
    <lineage>
        <taxon>Bacteria</taxon>
        <taxon>Bacillati</taxon>
        <taxon>Chloroflexota</taxon>
        <taxon>Chloroflexia</taxon>
        <taxon>Herpetosiphonales</taxon>
        <taxon>Herpetosiphonaceae</taxon>
        <taxon>Herpetosiphon</taxon>
    </lineage>
</organism>
<evidence type="ECO:0000313" key="2">
    <source>
        <dbReference type="EMBL" id="GAA5531584.1"/>
    </source>
</evidence>
<comment type="caution">
    <text evidence="2">The sequence shown here is derived from an EMBL/GenBank/DDBJ whole genome shotgun (WGS) entry which is preliminary data.</text>
</comment>
<keyword evidence="1" id="KW-1133">Transmembrane helix</keyword>